<keyword evidence="1" id="KW-0472">Membrane</keyword>
<reference evidence="3" key="1">
    <citation type="journal article" date="2019" name="Int. J. Syst. Evol. Microbiol.">
        <title>The Global Catalogue of Microorganisms (GCM) 10K type strain sequencing project: providing services to taxonomists for standard genome sequencing and annotation.</title>
        <authorList>
            <consortium name="The Broad Institute Genomics Platform"/>
            <consortium name="The Broad Institute Genome Sequencing Center for Infectious Disease"/>
            <person name="Wu L."/>
            <person name="Ma J."/>
        </authorList>
    </citation>
    <scope>NUCLEOTIDE SEQUENCE [LARGE SCALE GENOMIC DNA]</scope>
    <source>
        <strain evidence="3">JCM 17329</strain>
    </source>
</reference>
<keyword evidence="1" id="KW-1133">Transmembrane helix</keyword>
<protein>
    <submittedName>
        <fullName evidence="2">Uncharacterized protein</fullName>
    </submittedName>
</protein>
<keyword evidence="1" id="KW-0812">Transmembrane</keyword>
<accession>A0ABP7ER93</accession>
<dbReference type="EMBL" id="BAABDS010000051">
    <property type="protein sequence ID" value="GAA3722287.1"/>
    <property type="molecule type" value="Genomic_DNA"/>
</dbReference>
<proteinExistence type="predicted"/>
<dbReference type="RefSeq" id="WP_344965946.1">
    <property type="nucleotide sequence ID" value="NZ_BAABDS010000051.1"/>
</dbReference>
<feature type="transmembrane region" description="Helical" evidence="1">
    <location>
        <begin position="69"/>
        <end position="91"/>
    </location>
</feature>
<feature type="transmembrane region" description="Helical" evidence="1">
    <location>
        <begin position="42"/>
        <end position="62"/>
    </location>
</feature>
<sequence>MLKITIKAFVLWLVILVLAIINGGLREALLMPVMSNALALPLSGILLSVLILAVACLTLPWLGRLNAAGYAAIGSGWLSLTLVFEFSFGYLIQDKSWPQLVEAYTFKDGNLWPIVLLVVASAPCVAAKIRHRI</sequence>
<evidence type="ECO:0000313" key="2">
    <source>
        <dbReference type="EMBL" id="GAA3722287.1"/>
    </source>
</evidence>
<gene>
    <name evidence="2" type="ORF">GCM10022421_33730</name>
</gene>
<organism evidence="2 3">
    <name type="scientific">Oceanisphaera sediminis</name>
    <dbReference type="NCBI Taxonomy" id="981381"/>
    <lineage>
        <taxon>Bacteria</taxon>
        <taxon>Pseudomonadati</taxon>
        <taxon>Pseudomonadota</taxon>
        <taxon>Gammaproteobacteria</taxon>
        <taxon>Aeromonadales</taxon>
        <taxon>Aeromonadaceae</taxon>
        <taxon>Oceanisphaera</taxon>
    </lineage>
</organism>
<keyword evidence="3" id="KW-1185">Reference proteome</keyword>
<dbReference type="Proteomes" id="UP001501479">
    <property type="component" value="Unassembled WGS sequence"/>
</dbReference>
<evidence type="ECO:0000256" key="1">
    <source>
        <dbReference type="SAM" id="Phobius"/>
    </source>
</evidence>
<name>A0ABP7ER93_9GAMM</name>
<comment type="caution">
    <text evidence="2">The sequence shown here is derived from an EMBL/GenBank/DDBJ whole genome shotgun (WGS) entry which is preliminary data.</text>
</comment>
<feature type="transmembrane region" description="Helical" evidence="1">
    <location>
        <begin position="111"/>
        <end position="129"/>
    </location>
</feature>
<evidence type="ECO:0000313" key="3">
    <source>
        <dbReference type="Proteomes" id="UP001501479"/>
    </source>
</evidence>